<protein>
    <submittedName>
        <fullName evidence="1">Uncharacterized protein</fullName>
    </submittedName>
</protein>
<evidence type="ECO:0000313" key="2">
    <source>
        <dbReference type="Proteomes" id="UP000184295"/>
    </source>
</evidence>
<dbReference type="Proteomes" id="UP000184295">
    <property type="component" value="Unassembled WGS sequence"/>
</dbReference>
<reference evidence="2" key="1">
    <citation type="submission" date="2016-11" db="EMBL/GenBank/DDBJ databases">
        <authorList>
            <person name="Varghese N."/>
            <person name="Submissions S."/>
        </authorList>
    </citation>
    <scope>NUCLEOTIDE SEQUENCE [LARGE SCALE GENOMIC DNA]</scope>
    <source>
        <strain evidence="2">DSM 19514</strain>
    </source>
</reference>
<accession>A0A1M4SVU2</accession>
<organism evidence="1 2">
    <name type="scientific">Ferrithrix thermotolerans DSM 19514</name>
    <dbReference type="NCBI Taxonomy" id="1121881"/>
    <lineage>
        <taxon>Bacteria</taxon>
        <taxon>Bacillati</taxon>
        <taxon>Actinomycetota</taxon>
        <taxon>Acidimicrobiia</taxon>
        <taxon>Acidimicrobiales</taxon>
        <taxon>Acidimicrobiaceae</taxon>
        <taxon>Ferrithrix</taxon>
    </lineage>
</organism>
<dbReference type="EMBL" id="FQUL01000003">
    <property type="protein sequence ID" value="SHE36289.1"/>
    <property type="molecule type" value="Genomic_DNA"/>
</dbReference>
<name>A0A1M4SVU2_9ACTN</name>
<sequence length="81" mass="8634">MAVGVSLGPFIVLALAIVPFRASLSISTTALILMVPVVGVSTDGFYIGAFDVAVGFLKYNHVLILSTTHFPWEKAKTGLPW</sequence>
<dbReference type="STRING" id="1121881.SAMN02745225_00408"/>
<dbReference type="RefSeq" id="WP_072788230.1">
    <property type="nucleotide sequence ID" value="NZ_FQUL01000003.1"/>
</dbReference>
<dbReference type="AlphaFoldDB" id="A0A1M4SVU2"/>
<keyword evidence="2" id="KW-1185">Reference proteome</keyword>
<gene>
    <name evidence="1" type="ORF">SAMN02745225_00408</name>
</gene>
<evidence type="ECO:0000313" key="1">
    <source>
        <dbReference type="EMBL" id="SHE36289.1"/>
    </source>
</evidence>
<proteinExistence type="predicted"/>